<dbReference type="InterPro" id="IPR016024">
    <property type="entry name" value="ARM-type_fold"/>
</dbReference>
<name>A0AAD9JH01_9ANNE</name>
<accession>A0AAD9JH01</accession>
<protein>
    <submittedName>
        <fullName evidence="2">Uncharacterized protein</fullName>
    </submittedName>
</protein>
<organism evidence="2 3">
    <name type="scientific">Paralvinella palmiformis</name>
    <dbReference type="NCBI Taxonomy" id="53620"/>
    <lineage>
        <taxon>Eukaryota</taxon>
        <taxon>Metazoa</taxon>
        <taxon>Spiralia</taxon>
        <taxon>Lophotrochozoa</taxon>
        <taxon>Annelida</taxon>
        <taxon>Polychaeta</taxon>
        <taxon>Sedentaria</taxon>
        <taxon>Canalipalpata</taxon>
        <taxon>Terebellida</taxon>
        <taxon>Terebelliformia</taxon>
        <taxon>Alvinellidae</taxon>
        <taxon>Paralvinella</taxon>
    </lineage>
</organism>
<dbReference type="PANTHER" id="PTHR36910">
    <property type="match status" value="1"/>
</dbReference>
<reference evidence="2" key="1">
    <citation type="journal article" date="2023" name="Mol. Biol. Evol.">
        <title>Third-Generation Sequencing Reveals the Adaptive Role of the Epigenome in Three Deep-Sea Polychaetes.</title>
        <authorList>
            <person name="Perez M."/>
            <person name="Aroh O."/>
            <person name="Sun Y."/>
            <person name="Lan Y."/>
            <person name="Juniper S.K."/>
            <person name="Young C.R."/>
            <person name="Angers B."/>
            <person name="Qian P.Y."/>
        </authorList>
    </citation>
    <scope>NUCLEOTIDE SEQUENCE</scope>
    <source>
        <strain evidence="2">P08H-3</strain>
    </source>
</reference>
<dbReference type="SUPFAM" id="SSF48371">
    <property type="entry name" value="ARM repeat"/>
    <property type="match status" value="1"/>
</dbReference>
<feature type="compositionally biased region" description="Acidic residues" evidence="1">
    <location>
        <begin position="1053"/>
        <end position="1071"/>
    </location>
</feature>
<comment type="caution">
    <text evidence="2">The sequence shown here is derived from an EMBL/GenBank/DDBJ whole genome shotgun (WGS) entry which is preliminary data.</text>
</comment>
<evidence type="ECO:0000313" key="3">
    <source>
        <dbReference type="Proteomes" id="UP001208570"/>
    </source>
</evidence>
<sequence length="1071" mass="121294">MTAIKLFDAVQQSKCINDELKALKTLVEYLFHRIQSTGDQNAFDDDHYLHDVSLDSSSMPESFFTQQDILNRFVCYVFVRRFGWSEASDNGVRPGHGVTDPEHKSQINEILEHILLWFHDNEASSEILTSLIYTLKQAQTKPVVRSQTVVHIMDLLREAGPSIRSSIFRTAKICSSRTSTWQSIEGAVMAVNTVIRKFQWIGILPDSIVSEGPVTDSEAKVKCEFILKFGTSEFTAMPEFISKALEDVIFVLLSNTQLSIRENAIKCYSAYLGRCELKVAVRTFSELVLKLNPGNADVNNEAMFLKQFTFLSDFEAEGLLGVCVHLVKQIPSEHLLPLWRHYSLVFSMYLGHMACTVRQVSSTIFKFIVAKNSSNPEVLKLVLHGLCHQWLTDTAFMSHDHSPGNHLGVPGVPYAGTQSRITLKKWLTGKRDSMKLSQVWEWREGRLLAYELILQFLIKNHWLYTFGSANLGSLSSSQDKEQLYTSDNMTNRVDRESSRGSSRVLHHSMKAGHNSRRYISERRSSCHRLCSVTSPGGSLGSTQEIKLGGRMCTVYGYSVSSVKSYGRHYSYYAKTEEKEKSGSSLHSHTAHSLLALSLDTEKRTLAHDEDEVDESHDKDQMLSDILRHILLQCIESTADARWELRRMGQQLLPCIVEVMRWYDTVLVEEFLNKHLRPVTSLLTFGGTICLMHSLAHVARLQRLLQEPPSSWQDVHLCQQMIHSVISHIRHGLTDWLKIILCLLQRPVSDRLTVVCMETVMIAVGNFDLNFKEKCSLTKCVMERLIQIYSHYHSDEELFDYFTRYITSQDLKVTSEGFLSCRADACTGSTTPQFEKYLLTQSHTVICQFANSAPVSEIVILLPLGAAWLGLYMDDDTLLRHLVDCIFCLCNRVSLYRDNNETIDDKVIEGHCATALHQLIRLILNKSVDHQSVRQVLDLCLAFIKILSPDYVVRELLHAVASRLMSESKPNSATLRTKSGSDGDLYLQSNDVNLLVTQIVDSPPSDEDDHLDFIGDGPMPETQMLNVSGNSSHSVSSRQRSRCNSEDDHQEPAGSDDDSSDWDDWDNEEEAS</sequence>
<keyword evidence="3" id="KW-1185">Reference proteome</keyword>
<dbReference type="PANTHER" id="PTHR36910:SF8">
    <property type="match status" value="1"/>
</dbReference>
<evidence type="ECO:0000256" key="1">
    <source>
        <dbReference type="SAM" id="MobiDB-lite"/>
    </source>
</evidence>
<feature type="region of interest" description="Disordered" evidence="1">
    <location>
        <begin position="1000"/>
        <end position="1071"/>
    </location>
</feature>
<evidence type="ECO:0000313" key="2">
    <source>
        <dbReference type="EMBL" id="KAK2152597.1"/>
    </source>
</evidence>
<dbReference type="AlphaFoldDB" id="A0AAD9JH01"/>
<gene>
    <name evidence="2" type="ORF">LSH36_323g01010</name>
</gene>
<feature type="compositionally biased region" description="Low complexity" evidence="1">
    <location>
        <begin position="1027"/>
        <end position="1037"/>
    </location>
</feature>
<dbReference type="Proteomes" id="UP001208570">
    <property type="component" value="Unassembled WGS sequence"/>
</dbReference>
<dbReference type="EMBL" id="JAODUP010000324">
    <property type="protein sequence ID" value="KAK2152597.1"/>
    <property type="molecule type" value="Genomic_DNA"/>
</dbReference>
<proteinExistence type="predicted"/>